<keyword evidence="5" id="KW-0548">Nucleotidyltransferase</keyword>
<feature type="compositionally biased region" description="Pro residues" evidence="7">
    <location>
        <begin position="96"/>
        <end position="105"/>
    </location>
</feature>
<evidence type="ECO:0000256" key="2">
    <source>
        <dbReference type="ARBA" id="ARBA00010401"/>
    </source>
</evidence>
<evidence type="ECO:0000313" key="8">
    <source>
        <dbReference type="EMBL" id="KAL1407545.1"/>
    </source>
</evidence>
<dbReference type="CDD" id="cd04193">
    <property type="entry name" value="UDPGlcNAc_PPase"/>
    <property type="match status" value="1"/>
</dbReference>
<reference evidence="8 9" key="1">
    <citation type="submission" date="2023-08" db="EMBL/GenBank/DDBJ databases">
        <title>Annotated Genome Sequence of Vanrija albida AlHP1.</title>
        <authorList>
            <person name="Herzog R."/>
        </authorList>
    </citation>
    <scope>NUCLEOTIDE SEQUENCE [LARGE SCALE GENOMIC DNA]</scope>
    <source>
        <strain evidence="8 9">AlHP1</strain>
    </source>
</reference>
<evidence type="ECO:0000256" key="5">
    <source>
        <dbReference type="ARBA" id="ARBA00022695"/>
    </source>
</evidence>
<gene>
    <name evidence="8" type="primary">UAP1</name>
    <name evidence="8" type="ORF">Q8F55_006978</name>
</gene>
<proteinExistence type="inferred from homology"/>
<dbReference type="InterPro" id="IPR002618">
    <property type="entry name" value="UDPGP_fam"/>
</dbReference>
<keyword evidence="4" id="KW-0808">Transferase</keyword>
<name>A0ABR3PYK9_9TREE</name>
<dbReference type="PANTHER" id="PTHR11952">
    <property type="entry name" value="UDP- GLUCOSE PYROPHOSPHORYLASE"/>
    <property type="match status" value="1"/>
</dbReference>
<evidence type="ECO:0000256" key="7">
    <source>
        <dbReference type="SAM" id="MobiDB-lite"/>
    </source>
</evidence>
<keyword evidence="9" id="KW-1185">Reference proteome</keyword>
<comment type="catalytic activity">
    <reaction evidence="6">
        <text>N-acetyl-alpha-D-glucosamine 1-phosphate + UTP + H(+) = UDP-N-acetyl-alpha-D-glucosamine + diphosphate</text>
        <dbReference type="Rhea" id="RHEA:13509"/>
        <dbReference type="ChEBI" id="CHEBI:15378"/>
        <dbReference type="ChEBI" id="CHEBI:33019"/>
        <dbReference type="ChEBI" id="CHEBI:46398"/>
        <dbReference type="ChEBI" id="CHEBI:57705"/>
        <dbReference type="ChEBI" id="CHEBI:57776"/>
        <dbReference type="EC" id="2.7.7.23"/>
    </reaction>
</comment>
<dbReference type="Pfam" id="PF01704">
    <property type="entry name" value="UDPGP"/>
    <property type="match status" value="1"/>
</dbReference>
<evidence type="ECO:0000313" key="9">
    <source>
        <dbReference type="Proteomes" id="UP001565368"/>
    </source>
</evidence>
<organism evidence="8 9">
    <name type="scientific">Vanrija albida</name>
    <dbReference type="NCBI Taxonomy" id="181172"/>
    <lineage>
        <taxon>Eukaryota</taxon>
        <taxon>Fungi</taxon>
        <taxon>Dikarya</taxon>
        <taxon>Basidiomycota</taxon>
        <taxon>Agaricomycotina</taxon>
        <taxon>Tremellomycetes</taxon>
        <taxon>Trichosporonales</taxon>
        <taxon>Trichosporonaceae</taxon>
        <taxon>Vanrija</taxon>
    </lineage>
</organism>
<dbReference type="PANTHER" id="PTHR11952:SF2">
    <property type="entry name" value="LD24639P"/>
    <property type="match status" value="1"/>
</dbReference>
<dbReference type="RefSeq" id="XP_069207489.1">
    <property type="nucleotide sequence ID" value="XM_069355418.1"/>
</dbReference>
<dbReference type="InterPro" id="IPR039741">
    <property type="entry name" value="UDP-sugar_pyrophosphorylase"/>
</dbReference>
<evidence type="ECO:0000256" key="6">
    <source>
        <dbReference type="ARBA" id="ARBA00048493"/>
    </source>
</evidence>
<dbReference type="InterPro" id="IPR029044">
    <property type="entry name" value="Nucleotide-diphossugar_trans"/>
</dbReference>
<evidence type="ECO:0000256" key="1">
    <source>
        <dbReference type="ARBA" id="ARBA00005208"/>
    </source>
</evidence>
<dbReference type="Proteomes" id="UP001565368">
    <property type="component" value="Unassembled WGS sequence"/>
</dbReference>
<dbReference type="EC" id="2.7.7.23" evidence="3"/>
<evidence type="ECO:0000256" key="4">
    <source>
        <dbReference type="ARBA" id="ARBA00022679"/>
    </source>
</evidence>
<dbReference type="EMBL" id="JBBXJM010000005">
    <property type="protein sequence ID" value="KAL1407545.1"/>
    <property type="molecule type" value="Genomic_DNA"/>
</dbReference>
<protein>
    <recommendedName>
        <fullName evidence="3">UDP-N-acetylglucosamine diphosphorylase</fullName>
        <ecNumber evidence="3">2.7.7.23</ecNumber>
    </recommendedName>
</protein>
<sequence length="528" mass="56941">MTLANDTINVSALKATYDEAGQGHVFKFWDKLAPAEQAQFAEQLSSIDVNRVNRIYRNAVAAEAPVTPLVETPQEVPGDGLQPPHLLSLDKSRSPSPAPGVPEPVLPLPESACATVVNNPEDEARWRAIGLDAIANNQVAVLLMAGGQGTRLGSSHPKGMYDISLPSHKTLFEYQASRIGRLEAVAAAAAGKDVNDVKIRWYVMTSGPTRKETEAYFESQNWFGLGQESVIFFEQGVLPALSNEGKLLLATPSSLFVAPDGNGGLYSALRKPLAPGSDLTVLSDLSARGIQYVHAYCVDNCLVKVADPVFIGSSIERQATCGAKVVRKHLPTESVGVLAQKGGAFSVVEYSELSREKAEQLDETGRLAFWAGNIANHFYTTDFLHTIEAMERKMAFHIARKKIAHVDIATGETIKPTEPNGMKLELFVFDVFPFTSSLSVLEVDRAEEFSPLKNAPGSKADSPETSRRDLLAQQRRWLEAAGATVAEDAEVEVTPTVTYGGEGLEFVAGKHIVRSGVISSAADLDALL</sequence>
<accession>A0ABR3PYK9</accession>
<dbReference type="SUPFAM" id="SSF53448">
    <property type="entry name" value="Nucleotide-diphospho-sugar transferases"/>
    <property type="match status" value="1"/>
</dbReference>
<dbReference type="Gene3D" id="3.90.550.10">
    <property type="entry name" value="Spore Coat Polysaccharide Biosynthesis Protein SpsA, Chain A"/>
    <property type="match status" value="1"/>
</dbReference>
<comment type="pathway">
    <text evidence="1">Nucleotide-sugar biosynthesis; UDP-N-acetyl-alpha-D-glucosamine biosynthesis; UDP-N-acetyl-alpha-D-glucosamine from N-acetyl-alpha-D-glucosamine 1-phosphate: step 1/1.</text>
</comment>
<evidence type="ECO:0000256" key="3">
    <source>
        <dbReference type="ARBA" id="ARBA00012457"/>
    </source>
</evidence>
<feature type="region of interest" description="Disordered" evidence="7">
    <location>
        <begin position="71"/>
        <end position="105"/>
    </location>
</feature>
<dbReference type="GeneID" id="95988021"/>
<comment type="caution">
    <text evidence="8">The sequence shown here is derived from an EMBL/GenBank/DDBJ whole genome shotgun (WGS) entry which is preliminary data.</text>
</comment>
<comment type="similarity">
    <text evidence="2">Belongs to the UDPGP type 1 family.</text>
</comment>